<dbReference type="GO" id="GO:0004674">
    <property type="term" value="F:protein serine/threonine kinase activity"/>
    <property type="evidence" value="ECO:0007669"/>
    <property type="project" value="UniProtKB-KW"/>
</dbReference>
<dbReference type="InterPro" id="IPR000719">
    <property type="entry name" value="Prot_kinase_dom"/>
</dbReference>
<dbReference type="Proteomes" id="UP000232615">
    <property type="component" value="Segment"/>
</dbReference>
<dbReference type="Pfam" id="PF00069">
    <property type="entry name" value="Pkinase"/>
    <property type="match status" value="1"/>
</dbReference>
<protein>
    <submittedName>
        <fullName evidence="5">Serine/threonine protein kinase</fullName>
    </submittedName>
</protein>
<feature type="region of interest" description="Disordered" evidence="3">
    <location>
        <begin position="246"/>
        <end position="287"/>
    </location>
</feature>
<keyword evidence="5" id="KW-0808">Transferase</keyword>
<dbReference type="InterPro" id="IPR008271">
    <property type="entry name" value="Ser/Thr_kinase_AS"/>
</dbReference>
<dbReference type="SUPFAM" id="SSF56112">
    <property type="entry name" value="Protein kinase-like (PK-like)"/>
    <property type="match status" value="1"/>
</dbReference>
<dbReference type="PANTHER" id="PTHR24346:SF30">
    <property type="entry name" value="MATERNAL EMBRYONIC LEUCINE ZIPPER KINASE"/>
    <property type="match status" value="1"/>
</dbReference>
<evidence type="ECO:0000256" key="3">
    <source>
        <dbReference type="SAM" id="MobiDB-lite"/>
    </source>
</evidence>
<dbReference type="PROSITE" id="PS50011">
    <property type="entry name" value="PROTEIN_KINASE_DOM"/>
    <property type="match status" value="1"/>
</dbReference>
<dbReference type="PROSITE" id="PS00108">
    <property type="entry name" value="PROTEIN_KINASE_ST"/>
    <property type="match status" value="1"/>
</dbReference>
<keyword evidence="5" id="KW-0723">Serine/threonine-protein kinase</keyword>
<reference evidence="5 6" key="1">
    <citation type="journal article" date="2014" name="Arch. Virol.">
        <title>Complete genome sequence of Tunisvirus, a new member of the proposed family Marseilleviridae.</title>
        <authorList>
            <person name="Aherfi S."/>
            <person name="Boughalmi M."/>
            <person name="Pagnier I."/>
            <person name="Fournous G."/>
            <person name="La Scola B."/>
            <person name="Raoult D."/>
            <person name="Colson P."/>
        </authorList>
    </citation>
    <scope>NUCLEOTIDE SEQUENCE [LARGE SCALE GENOMIC DNA]</scope>
    <source>
        <strain evidence="5 6">U484</strain>
    </source>
</reference>
<keyword evidence="2" id="KW-0067">ATP-binding</keyword>
<keyword evidence="6" id="KW-1185">Reference proteome</keyword>
<dbReference type="Gene3D" id="1.10.510.10">
    <property type="entry name" value="Transferase(Phosphotransferase) domain 1"/>
    <property type="match status" value="1"/>
</dbReference>
<proteinExistence type="predicted"/>
<dbReference type="SMART" id="SM00220">
    <property type="entry name" value="S_TKc"/>
    <property type="match status" value="1"/>
</dbReference>
<evidence type="ECO:0000313" key="5">
    <source>
        <dbReference type="EMBL" id="AHC54823.1"/>
    </source>
</evidence>
<feature type="compositionally biased region" description="Basic and acidic residues" evidence="3">
    <location>
        <begin position="255"/>
        <end position="273"/>
    </location>
</feature>
<name>V9SD60_9VIRU</name>
<dbReference type="EMBL" id="KF483846">
    <property type="protein sequence ID" value="AHC54823.1"/>
    <property type="molecule type" value="Genomic_DNA"/>
</dbReference>
<keyword evidence="5" id="KW-0418">Kinase</keyword>
<dbReference type="InterPro" id="IPR011009">
    <property type="entry name" value="Kinase-like_dom_sf"/>
</dbReference>
<evidence type="ECO:0000256" key="2">
    <source>
        <dbReference type="ARBA" id="ARBA00022840"/>
    </source>
</evidence>
<dbReference type="GO" id="GO:0035556">
    <property type="term" value="P:intracellular signal transduction"/>
    <property type="evidence" value="ECO:0007669"/>
    <property type="project" value="TreeGrafter"/>
</dbReference>
<accession>V9SD60</accession>
<evidence type="ECO:0000256" key="1">
    <source>
        <dbReference type="ARBA" id="ARBA00022741"/>
    </source>
</evidence>
<evidence type="ECO:0000313" key="6">
    <source>
        <dbReference type="Proteomes" id="UP000232615"/>
    </source>
</evidence>
<keyword evidence="1" id="KW-0547">Nucleotide-binding</keyword>
<dbReference type="PANTHER" id="PTHR24346">
    <property type="entry name" value="MAP/MICROTUBULE AFFINITY-REGULATING KINASE"/>
    <property type="match status" value="1"/>
</dbReference>
<feature type="domain" description="Protein kinase" evidence="4">
    <location>
        <begin position="12"/>
        <end position="241"/>
    </location>
</feature>
<gene>
    <name evidence="5" type="ORF">TNS_ORF105</name>
</gene>
<sequence length="287" mass="33463">MKTFFPEEIREYKRKHLIGSGSESQVWMYKKDGASFAVKYGTLDPDIPKHSGVCSVIEKVTDGEHSWTVMEYLGSISVYDVICRKPLEEEKAIEWFRHLCETLQFVHSKGISHCDIKCENIMVHKRTPKLIDWGYSEVQGSEKKTPKGSFEYCAPEIYGENPEQRDLFACDVWSLGVVFFCMLTSTFPFHGRNNRELLRSIKEKTFILELPKKQREFFLWLFERKPRKRPTIQKILEHPYLMGQYQSIPSPEEAPEQKKETKKTPLIQKKESSEGIVGVKRKASKTL</sequence>
<dbReference type="GO" id="GO:0005524">
    <property type="term" value="F:ATP binding"/>
    <property type="evidence" value="ECO:0007669"/>
    <property type="project" value="UniProtKB-KW"/>
</dbReference>
<organism evidence="5 6">
    <name type="scientific">Tunisvirus fontaine2</name>
    <dbReference type="NCBI Taxonomy" id="1421067"/>
    <lineage>
        <taxon>Viruses</taxon>
        <taxon>Varidnaviria</taxon>
        <taxon>Bamfordvirae</taxon>
        <taxon>Nucleocytoviricota</taxon>
        <taxon>Megaviricetes</taxon>
        <taxon>Pimascovirales</taxon>
        <taxon>Pimascovirales incertae sedis</taxon>
        <taxon>Marseilleviridae</taxon>
        <taxon>Losannavirus</taxon>
        <taxon>Losannavirus tunisense</taxon>
    </lineage>
</organism>
<evidence type="ECO:0000259" key="4">
    <source>
        <dbReference type="PROSITE" id="PS50011"/>
    </source>
</evidence>